<evidence type="ECO:0000313" key="1">
    <source>
        <dbReference type="EMBL" id="MCW7755406.1"/>
    </source>
</evidence>
<evidence type="ECO:0000313" key="2">
    <source>
        <dbReference type="Proteomes" id="UP001209681"/>
    </source>
</evidence>
<organism evidence="1 2">
    <name type="scientific">Desulfobotulus pelophilus</name>
    <dbReference type="NCBI Taxonomy" id="2823377"/>
    <lineage>
        <taxon>Bacteria</taxon>
        <taxon>Pseudomonadati</taxon>
        <taxon>Thermodesulfobacteriota</taxon>
        <taxon>Desulfobacteria</taxon>
        <taxon>Desulfobacterales</taxon>
        <taxon>Desulfobacteraceae</taxon>
        <taxon>Desulfobotulus</taxon>
    </lineage>
</organism>
<protein>
    <recommendedName>
        <fullName evidence="3">Microcin J25-processing protein McjB C-terminal domain-containing protein</fullName>
    </recommendedName>
</protein>
<dbReference type="Proteomes" id="UP001209681">
    <property type="component" value="Unassembled WGS sequence"/>
</dbReference>
<proteinExistence type="predicted"/>
<evidence type="ECO:0008006" key="3">
    <source>
        <dbReference type="Google" id="ProtNLM"/>
    </source>
</evidence>
<dbReference type="RefSeq" id="WP_265426354.1">
    <property type="nucleotide sequence ID" value="NZ_JAPFPW010000040.1"/>
</dbReference>
<gene>
    <name evidence="1" type="ORF">OOT00_15600</name>
</gene>
<name>A0ABT3ND63_9BACT</name>
<accession>A0ABT3ND63</accession>
<reference evidence="1 2" key="1">
    <citation type="submission" date="2022-11" db="EMBL/GenBank/DDBJ databases">
        <title>Desulfobotulus tamanensis H1 sp. nov. - anaerobic, alkaliphilic, sulphate reducing bacterium isolated from terrestrial mud volcano.</title>
        <authorList>
            <person name="Frolova A."/>
            <person name="Merkel A.Y."/>
            <person name="Slobodkin A.I."/>
        </authorList>
    </citation>
    <scope>NUCLEOTIDE SEQUENCE [LARGE SCALE GENOMIC DNA]</scope>
    <source>
        <strain evidence="1 2">H1</strain>
    </source>
</reference>
<sequence>MKDKILDIISDLIFYNEWTGACYASVAIAHTLLKFNKIESIPCIGVVGCDNGEFFDHAWLEIDGLIYDLAMPFPQDPRSRAYDYFDDRFGFRGIVSHPHIAFGIDEDLDDEAISIASDFGYLMKHTPCFNPEIDFWMLASDLSKKLNAPASVDDLKNSTTSSSWVIRRSQKSK</sequence>
<comment type="caution">
    <text evidence="1">The sequence shown here is derived from an EMBL/GenBank/DDBJ whole genome shotgun (WGS) entry which is preliminary data.</text>
</comment>
<dbReference type="EMBL" id="JAPFPW010000040">
    <property type="protein sequence ID" value="MCW7755406.1"/>
    <property type="molecule type" value="Genomic_DNA"/>
</dbReference>
<keyword evidence="2" id="KW-1185">Reference proteome</keyword>